<evidence type="ECO:0000313" key="13">
    <source>
        <dbReference type="EMBL" id="EEG93359.1"/>
    </source>
</evidence>
<sequence>MEEGAAELDIRAEIQTRVDEIEQIIKRYLPEEEGWQKTIMEAMNYSILAGGKRLRPMLMSETYRLFGGKSKVIEPFMAAMEMIHTYSLVHDDLPAMDNDEYRRGKKTTHAVYGEAMGILAGDALLNYAFETAAKAFDMEPDNRNIGKAMQILATKAGIYGMVGGQVVDVQSEDSGDITKEKLDFIYRLKTGALIESSMLIGAVLAGATKNEQNTIEKAATEVGLAFQIQDDILDVTSTLEVLGKPIGSDEKNHKATYVSFEGLEKAKEDVALYTNSAVARMDSLVVKNEFLNELLLYLISREK</sequence>
<evidence type="ECO:0000256" key="3">
    <source>
        <dbReference type="ARBA" id="ARBA00012439"/>
    </source>
</evidence>
<evidence type="ECO:0000256" key="11">
    <source>
        <dbReference type="ARBA" id="ARBA00049399"/>
    </source>
</evidence>
<name>C0FVH1_9FIRM</name>
<dbReference type="GO" id="GO:0016114">
    <property type="term" value="P:terpenoid biosynthetic process"/>
    <property type="evidence" value="ECO:0007669"/>
    <property type="project" value="UniProtKB-ARBA"/>
</dbReference>
<evidence type="ECO:0000256" key="6">
    <source>
        <dbReference type="ARBA" id="ARBA00022723"/>
    </source>
</evidence>
<dbReference type="GO" id="GO:0046872">
    <property type="term" value="F:metal ion binding"/>
    <property type="evidence" value="ECO:0007669"/>
    <property type="project" value="UniProtKB-KW"/>
</dbReference>
<dbReference type="eggNOG" id="COG0142">
    <property type="taxonomic scope" value="Bacteria"/>
</dbReference>
<keyword evidence="6" id="KW-0479">Metal-binding</keyword>
<dbReference type="InterPro" id="IPR008949">
    <property type="entry name" value="Isoprenoid_synthase_dom_sf"/>
</dbReference>
<comment type="caution">
    <text evidence="13">The sequence shown here is derived from an EMBL/GenBank/DDBJ whole genome shotgun (WGS) entry which is preliminary data.</text>
</comment>
<dbReference type="SFLD" id="SFLDS00005">
    <property type="entry name" value="Isoprenoid_Synthase_Type_I"/>
    <property type="match status" value="1"/>
</dbReference>
<dbReference type="InterPro" id="IPR053378">
    <property type="entry name" value="Prenyl_diphosphate_synthase"/>
</dbReference>
<dbReference type="NCBIfam" id="NF045485">
    <property type="entry name" value="FPPsyn"/>
    <property type="match status" value="1"/>
</dbReference>
<evidence type="ECO:0000256" key="7">
    <source>
        <dbReference type="ARBA" id="ARBA00022842"/>
    </source>
</evidence>
<comment type="similarity">
    <text evidence="2 12">Belongs to the FPP/GGPP synthase family.</text>
</comment>
<keyword evidence="5 12" id="KW-0808">Transferase</keyword>
<dbReference type="CDD" id="cd00685">
    <property type="entry name" value="Trans_IPPS_HT"/>
    <property type="match status" value="1"/>
</dbReference>
<proteinExistence type="inferred from homology"/>
<evidence type="ECO:0000256" key="9">
    <source>
        <dbReference type="ARBA" id="ARBA00032380"/>
    </source>
</evidence>
<comment type="catalytic activity">
    <reaction evidence="11">
        <text>isopentenyl diphosphate + (2E)-geranyl diphosphate = (2E,6E)-farnesyl diphosphate + diphosphate</text>
        <dbReference type="Rhea" id="RHEA:19361"/>
        <dbReference type="ChEBI" id="CHEBI:33019"/>
        <dbReference type="ChEBI" id="CHEBI:58057"/>
        <dbReference type="ChEBI" id="CHEBI:128769"/>
        <dbReference type="ChEBI" id="CHEBI:175763"/>
        <dbReference type="EC" id="2.5.1.10"/>
    </reaction>
</comment>
<comment type="cofactor">
    <cofactor evidence="1">
        <name>Mg(2+)</name>
        <dbReference type="ChEBI" id="CHEBI:18420"/>
    </cofactor>
</comment>
<dbReference type="PROSITE" id="PS00444">
    <property type="entry name" value="POLYPRENYL_SYNTHASE_2"/>
    <property type="match status" value="1"/>
</dbReference>
<dbReference type="FunFam" id="1.10.600.10:FF:000001">
    <property type="entry name" value="Geranylgeranyl diphosphate synthase"/>
    <property type="match status" value="1"/>
</dbReference>
<reference evidence="13 14" key="2">
    <citation type="submission" date="2009-03" db="EMBL/GenBank/DDBJ databases">
        <title>Draft genome sequence of Roseburia inulinivorans (DSM 16841).</title>
        <authorList>
            <person name="Sudarsanam P."/>
            <person name="Ley R."/>
            <person name="Guruge J."/>
            <person name="Turnbaugh P.J."/>
            <person name="Mahowald M."/>
            <person name="Liep D."/>
            <person name="Gordon J."/>
        </authorList>
    </citation>
    <scope>NUCLEOTIDE SEQUENCE [LARGE SCALE GENOMIC DNA]</scope>
    <source>
        <strain evidence="13 14">DSM 16841</strain>
    </source>
</reference>
<dbReference type="PANTHER" id="PTHR43281:SF1">
    <property type="entry name" value="FARNESYL DIPHOSPHATE SYNTHASE"/>
    <property type="match status" value="1"/>
</dbReference>
<dbReference type="Gene3D" id="1.10.600.10">
    <property type="entry name" value="Farnesyl Diphosphate Synthase"/>
    <property type="match status" value="1"/>
</dbReference>
<dbReference type="SFLD" id="SFLDG01017">
    <property type="entry name" value="Polyprenyl_Transferase_Like"/>
    <property type="match status" value="1"/>
</dbReference>
<dbReference type="Pfam" id="PF00348">
    <property type="entry name" value="polyprenyl_synt"/>
    <property type="match status" value="1"/>
</dbReference>
<evidence type="ECO:0000256" key="2">
    <source>
        <dbReference type="ARBA" id="ARBA00006706"/>
    </source>
</evidence>
<evidence type="ECO:0000256" key="4">
    <source>
        <dbReference type="ARBA" id="ARBA00015100"/>
    </source>
</evidence>
<keyword evidence="7" id="KW-0460">Magnesium</keyword>
<dbReference type="GO" id="GO:0005737">
    <property type="term" value="C:cytoplasm"/>
    <property type="evidence" value="ECO:0007669"/>
    <property type="project" value="UniProtKB-ARBA"/>
</dbReference>
<dbReference type="EC" id="2.5.1.10" evidence="3"/>
<gene>
    <name evidence="13" type="ORF">ROSEINA2194_02745</name>
</gene>
<reference evidence="13 14" key="1">
    <citation type="submission" date="2009-02" db="EMBL/GenBank/DDBJ databases">
        <authorList>
            <person name="Fulton L."/>
            <person name="Clifton S."/>
            <person name="Fulton B."/>
            <person name="Xu J."/>
            <person name="Minx P."/>
            <person name="Pepin K.H."/>
            <person name="Johnson M."/>
            <person name="Bhonagiri V."/>
            <person name="Nash W.E."/>
            <person name="Mardis E.R."/>
            <person name="Wilson R.K."/>
        </authorList>
    </citation>
    <scope>NUCLEOTIDE SEQUENCE [LARGE SCALE GENOMIC DNA]</scope>
    <source>
        <strain evidence="13 14">DSM 16841</strain>
    </source>
</reference>
<dbReference type="EMBL" id="ACFY01000104">
    <property type="protein sequence ID" value="EEG93359.1"/>
    <property type="molecule type" value="Genomic_DNA"/>
</dbReference>
<dbReference type="Proteomes" id="UP000003561">
    <property type="component" value="Unassembled WGS sequence"/>
</dbReference>
<evidence type="ECO:0000256" key="10">
    <source>
        <dbReference type="ARBA" id="ARBA00032873"/>
    </source>
</evidence>
<dbReference type="InterPro" id="IPR033749">
    <property type="entry name" value="Polyprenyl_synt_CS"/>
</dbReference>
<dbReference type="SUPFAM" id="SSF48576">
    <property type="entry name" value="Terpenoid synthases"/>
    <property type="match status" value="1"/>
</dbReference>
<dbReference type="PANTHER" id="PTHR43281">
    <property type="entry name" value="FARNESYL DIPHOSPHATE SYNTHASE"/>
    <property type="match status" value="1"/>
</dbReference>
<evidence type="ECO:0000256" key="5">
    <source>
        <dbReference type="ARBA" id="ARBA00022679"/>
    </source>
</evidence>
<dbReference type="AlphaFoldDB" id="C0FVH1"/>
<evidence type="ECO:0000256" key="8">
    <source>
        <dbReference type="ARBA" id="ARBA00023229"/>
    </source>
</evidence>
<accession>C0FVH1</accession>
<dbReference type="PROSITE" id="PS00723">
    <property type="entry name" value="POLYPRENYL_SYNTHASE_1"/>
    <property type="match status" value="1"/>
</dbReference>
<dbReference type="InterPro" id="IPR000092">
    <property type="entry name" value="Polyprenyl_synt"/>
</dbReference>
<keyword evidence="8" id="KW-0414">Isoprene biosynthesis</keyword>
<evidence type="ECO:0000256" key="12">
    <source>
        <dbReference type="RuleBase" id="RU004466"/>
    </source>
</evidence>
<evidence type="ECO:0000313" key="14">
    <source>
        <dbReference type="Proteomes" id="UP000003561"/>
    </source>
</evidence>
<protein>
    <recommendedName>
        <fullName evidence="4">Farnesyl diphosphate synthase</fullName>
        <ecNumber evidence="3">2.5.1.10</ecNumber>
    </recommendedName>
    <alternativeName>
        <fullName evidence="10">(2E,6E)-farnesyl diphosphate synthase</fullName>
    </alternativeName>
    <alternativeName>
        <fullName evidence="9">Geranyltranstransferase</fullName>
    </alternativeName>
</protein>
<dbReference type="GO" id="GO:0004337">
    <property type="term" value="F:(2E,6E)-farnesyl diphosphate synthase activity"/>
    <property type="evidence" value="ECO:0007669"/>
    <property type="project" value="UniProtKB-EC"/>
</dbReference>
<evidence type="ECO:0000256" key="1">
    <source>
        <dbReference type="ARBA" id="ARBA00001946"/>
    </source>
</evidence>
<organism evidence="13 14">
    <name type="scientific">Roseburia inulinivorans DSM 16841</name>
    <dbReference type="NCBI Taxonomy" id="622312"/>
    <lineage>
        <taxon>Bacteria</taxon>
        <taxon>Bacillati</taxon>
        <taxon>Bacillota</taxon>
        <taxon>Clostridia</taxon>
        <taxon>Lachnospirales</taxon>
        <taxon>Lachnospiraceae</taxon>
        <taxon>Roseburia</taxon>
    </lineage>
</organism>